<comment type="catalytic activity">
    <reaction evidence="1">
        <text>Random hydrolysis of (1-&gt;6)-alpha-D-mannosidic linkages in unbranched (1-&gt;6)-mannans.</text>
        <dbReference type="EC" id="3.2.1.101"/>
    </reaction>
</comment>
<dbReference type="AlphaFoldDB" id="A0A9P4UEB4"/>
<reference evidence="11" key="1">
    <citation type="journal article" date="2020" name="Stud. Mycol.">
        <title>101 Dothideomycetes genomes: a test case for predicting lifestyles and emergence of pathogens.</title>
        <authorList>
            <person name="Haridas S."/>
            <person name="Albert R."/>
            <person name="Binder M."/>
            <person name="Bloem J."/>
            <person name="Labutti K."/>
            <person name="Salamov A."/>
            <person name="Andreopoulos B."/>
            <person name="Baker S."/>
            <person name="Barry K."/>
            <person name="Bills G."/>
            <person name="Bluhm B."/>
            <person name="Cannon C."/>
            <person name="Castanera R."/>
            <person name="Culley D."/>
            <person name="Daum C."/>
            <person name="Ezra D."/>
            <person name="Gonzalez J."/>
            <person name="Henrissat B."/>
            <person name="Kuo A."/>
            <person name="Liang C."/>
            <person name="Lipzen A."/>
            <person name="Lutzoni F."/>
            <person name="Magnuson J."/>
            <person name="Mondo S."/>
            <person name="Nolan M."/>
            <person name="Ohm R."/>
            <person name="Pangilinan J."/>
            <person name="Park H.-J."/>
            <person name="Ramirez L."/>
            <person name="Alfaro M."/>
            <person name="Sun H."/>
            <person name="Tritt A."/>
            <person name="Yoshinaga Y."/>
            <person name="Zwiers L.-H."/>
            <person name="Turgeon B."/>
            <person name="Goodwin S."/>
            <person name="Spatafora J."/>
            <person name="Crous P."/>
            <person name="Grigoriev I."/>
        </authorList>
    </citation>
    <scope>NUCLEOTIDE SEQUENCE</scope>
    <source>
        <strain evidence="11">CBS 690.94</strain>
    </source>
</reference>
<gene>
    <name evidence="11" type="ORF">P171DRAFT_483025</name>
</gene>
<dbReference type="GO" id="GO:0009272">
    <property type="term" value="P:fungal-type cell wall biogenesis"/>
    <property type="evidence" value="ECO:0007669"/>
    <property type="project" value="TreeGrafter"/>
</dbReference>
<dbReference type="EC" id="3.2.1.101" evidence="4"/>
<dbReference type="EMBL" id="MU001497">
    <property type="protein sequence ID" value="KAF2446960.1"/>
    <property type="molecule type" value="Genomic_DNA"/>
</dbReference>
<dbReference type="Proteomes" id="UP000799764">
    <property type="component" value="Unassembled WGS sequence"/>
</dbReference>
<dbReference type="SUPFAM" id="SSF48208">
    <property type="entry name" value="Six-hairpin glycosidases"/>
    <property type="match status" value="1"/>
</dbReference>
<dbReference type="InterPro" id="IPR014480">
    <property type="entry name" value="Mannan-1_6-alpha_mannosidase"/>
</dbReference>
<dbReference type="GO" id="GO:0012505">
    <property type="term" value="C:endomembrane system"/>
    <property type="evidence" value="ECO:0007669"/>
    <property type="project" value="UniProtKB-SubCell"/>
</dbReference>
<dbReference type="GO" id="GO:0016052">
    <property type="term" value="P:carbohydrate catabolic process"/>
    <property type="evidence" value="ECO:0007669"/>
    <property type="project" value="InterPro"/>
</dbReference>
<sequence>MRFASSALSALSASALLLSGAGAMELNLDDPASIKKAAGIAAAGMRKLYTGDNPGDVAGNLPDPYYWWEAGAMFGALIDYWYYTGDDQYNNITAQAMQHQIGQYNAFMPNNQSKSLGNDDQAFWGMAAMSAAENKLPDLPTKGDLAGPSWLALAQAVFNTQAVRWNDKTCGGGLNWQIYQFNNGYTYRNTISNGCYFNIAARLYKYTGNETYNKEAVKTWNWESRIGLFDKELHFYDGSDETKNCSDINQIQWTYNLGVHLSGAAAMWNATQDDIWKERITQMIKTMGETFFKNDVMYEVACELNGKCNTDQRSFKAYLARWMGYTMLVAPWTKDLMWTKIRTSAAAAAKQCNAAGTNQCGLRWYNDGVNDGSTGVGEQMAAMEIIQNLLISNVSGPVTEKKGGTSKSDPTAGGEAEIDPIVFSEITTGDKAGAGFLTTVVLIGILAVGQKIFNLKTWKKLPESTTMCDHSWDDSPNPFTNPIVFYATGPEYGPCTLLTACLGHPFFLHPTFTED</sequence>
<evidence type="ECO:0000256" key="6">
    <source>
        <dbReference type="ARBA" id="ARBA00022801"/>
    </source>
</evidence>
<accession>A0A9P4UEB4</accession>
<dbReference type="FunFam" id="1.50.10.20:FF:000006">
    <property type="entry name" value="Mannan endo-1,6-alpha-mannosidase"/>
    <property type="match status" value="1"/>
</dbReference>
<evidence type="ECO:0000256" key="5">
    <source>
        <dbReference type="ARBA" id="ARBA00022729"/>
    </source>
</evidence>
<keyword evidence="7" id="KW-0472">Membrane</keyword>
<keyword evidence="12" id="KW-1185">Reference proteome</keyword>
<protein>
    <recommendedName>
        <fullName evidence="4">mannan endo-1,6-alpha-mannosidase</fullName>
        <ecNumber evidence="4">3.2.1.101</ecNumber>
    </recommendedName>
</protein>
<organism evidence="11 12">
    <name type="scientific">Karstenula rhodostoma CBS 690.94</name>
    <dbReference type="NCBI Taxonomy" id="1392251"/>
    <lineage>
        <taxon>Eukaryota</taxon>
        <taxon>Fungi</taxon>
        <taxon>Dikarya</taxon>
        <taxon>Ascomycota</taxon>
        <taxon>Pezizomycotina</taxon>
        <taxon>Dothideomycetes</taxon>
        <taxon>Pleosporomycetidae</taxon>
        <taxon>Pleosporales</taxon>
        <taxon>Massarineae</taxon>
        <taxon>Didymosphaeriaceae</taxon>
        <taxon>Karstenula</taxon>
    </lineage>
</organism>
<evidence type="ECO:0000256" key="2">
    <source>
        <dbReference type="ARBA" id="ARBA00004308"/>
    </source>
</evidence>
<keyword evidence="9" id="KW-0326">Glycosidase</keyword>
<evidence type="ECO:0000256" key="9">
    <source>
        <dbReference type="ARBA" id="ARBA00023295"/>
    </source>
</evidence>
<evidence type="ECO:0000313" key="12">
    <source>
        <dbReference type="Proteomes" id="UP000799764"/>
    </source>
</evidence>
<evidence type="ECO:0000256" key="8">
    <source>
        <dbReference type="ARBA" id="ARBA00023180"/>
    </source>
</evidence>
<proteinExistence type="inferred from homology"/>
<evidence type="ECO:0000256" key="1">
    <source>
        <dbReference type="ARBA" id="ARBA00001452"/>
    </source>
</evidence>
<dbReference type="InterPro" id="IPR005198">
    <property type="entry name" value="Glyco_hydro_76"/>
</dbReference>
<dbReference type="PIRSF" id="PIRSF016302">
    <property type="entry name" value="Man_a_manosd"/>
    <property type="match status" value="1"/>
</dbReference>
<dbReference type="Pfam" id="PF03663">
    <property type="entry name" value="Glyco_hydro_76"/>
    <property type="match status" value="1"/>
</dbReference>
<evidence type="ECO:0000313" key="11">
    <source>
        <dbReference type="EMBL" id="KAF2446960.1"/>
    </source>
</evidence>
<dbReference type="PANTHER" id="PTHR12145:SF36">
    <property type="entry name" value="MANNAN ENDO-1,6-ALPHA-MANNOSIDASE DCW1"/>
    <property type="match status" value="1"/>
</dbReference>
<evidence type="ECO:0000256" key="7">
    <source>
        <dbReference type="ARBA" id="ARBA00023136"/>
    </source>
</evidence>
<keyword evidence="5 10" id="KW-0732">Signal</keyword>
<keyword evidence="6 11" id="KW-0378">Hydrolase</keyword>
<evidence type="ECO:0000256" key="10">
    <source>
        <dbReference type="SAM" id="SignalP"/>
    </source>
</evidence>
<dbReference type="InterPro" id="IPR008928">
    <property type="entry name" value="6-hairpin_glycosidase_sf"/>
</dbReference>
<dbReference type="Gene3D" id="1.50.10.20">
    <property type="match status" value="1"/>
</dbReference>
<feature type="signal peptide" evidence="10">
    <location>
        <begin position="1"/>
        <end position="23"/>
    </location>
</feature>
<comment type="similarity">
    <text evidence="3">Belongs to the glycosyl hydrolase 76 family.</text>
</comment>
<name>A0A9P4UEB4_9PLEO</name>
<comment type="caution">
    <text evidence="11">The sequence shown here is derived from an EMBL/GenBank/DDBJ whole genome shotgun (WGS) entry which is preliminary data.</text>
</comment>
<evidence type="ECO:0000256" key="3">
    <source>
        <dbReference type="ARBA" id="ARBA00009699"/>
    </source>
</evidence>
<dbReference type="GO" id="GO:0008496">
    <property type="term" value="F:mannan endo-1,6-alpha-mannosidase activity"/>
    <property type="evidence" value="ECO:0007669"/>
    <property type="project" value="UniProtKB-EC"/>
</dbReference>
<dbReference type="OrthoDB" id="4187847at2759"/>
<comment type="subcellular location">
    <subcellularLocation>
        <location evidence="2">Endomembrane system</location>
    </subcellularLocation>
</comment>
<keyword evidence="8" id="KW-0325">Glycoprotein</keyword>
<dbReference type="PANTHER" id="PTHR12145">
    <property type="entry name" value="MANNAN ENDO-1,6-ALPHA-MANNOSIDASE DCW1"/>
    <property type="match status" value="1"/>
</dbReference>
<evidence type="ECO:0000256" key="4">
    <source>
        <dbReference type="ARBA" id="ARBA00012350"/>
    </source>
</evidence>
<feature type="chain" id="PRO_5040226010" description="mannan endo-1,6-alpha-mannosidase" evidence="10">
    <location>
        <begin position="24"/>
        <end position="515"/>
    </location>
</feature>